<dbReference type="Proteomes" id="UP000308197">
    <property type="component" value="Unassembled WGS sequence"/>
</dbReference>
<evidence type="ECO:0000259" key="2">
    <source>
        <dbReference type="PROSITE" id="PS50097"/>
    </source>
</evidence>
<dbReference type="SUPFAM" id="SSF54695">
    <property type="entry name" value="POZ domain"/>
    <property type="match status" value="1"/>
</dbReference>
<name>A0A5C3PNM5_9APHY</name>
<feature type="region of interest" description="Disordered" evidence="1">
    <location>
        <begin position="1"/>
        <end position="24"/>
    </location>
</feature>
<accession>A0A5C3PNM5</accession>
<dbReference type="STRING" id="1314778.A0A5C3PNM5"/>
<dbReference type="SMART" id="SM00225">
    <property type="entry name" value="BTB"/>
    <property type="match status" value="1"/>
</dbReference>
<keyword evidence="4" id="KW-1185">Reference proteome</keyword>
<feature type="domain" description="BTB" evidence="2">
    <location>
        <begin position="32"/>
        <end position="104"/>
    </location>
</feature>
<gene>
    <name evidence="3" type="ORF">K466DRAFT_522132</name>
</gene>
<reference evidence="3 4" key="1">
    <citation type="journal article" date="2019" name="Nat. Ecol. Evol.">
        <title>Megaphylogeny resolves global patterns of mushroom evolution.</title>
        <authorList>
            <person name="Varga T."/>
            <person name="Krizsan K."/>
            <person name="Foldi C."/>
            <person name="Dima B."/>
            <person name="Sanchez-Garcia M."/>
            <person name="Sanchez-Ramirez S."/>
            <person name="Szollosi G.J."/>
            <person name="Szarkandi J.G."/>
            <person name="Papp V."/>
            <person name="Albert L."/>
            <person name="Andreopoulos W."/>
            <person name="Angelini C."/>
            <person name="Antonin V."/>
            <person name="Barry K.W."/>
            <person name="Bougher N.L."/>
            <person name="Buchanan P."/>
            <person name="Buyck B."/>
            <person name="Bense V."/>
            <person name="Catcheside P."/>
            <person name="Chovatia M."/>
            <person name="Cooper J."/>
            <person name="Damon W."/>
            <person name="Desjardin D."/>
            <person name="Finy P."/>
            <person name="Geml J."/>
            <person name="Haridas S."/>
            <person name="Hughes K."/>
            <person name="Justo A."/>
            <person name="Karasinski D."/>
            <person name="Kautmanova I."/>
            <person name="Kiss B."/>
            <person name="Kocsube S."/>
            <person name="Kotiranta H."/>
            <person name="LaButti K.M."/>
            <person name="Lechner B.E."/>
            <person name="Liimatainen K."/>
            <person name="Lipzen A."/>
            <person name="Lukacs Z."/>
            <person name="Mihaltcheva S."/>
            <person name="Morgado L.N."/>
            <person name="Niskanen T."/>
            <person name="Noordeloos M.E."/>
            <person name="Ohm R.A."/>
            <person name="Ortiz-Santana B."/>
            <person name="Ovrebo C."/>
            <person name="Racz N."/>
            <person name="Riley R."/>
            <person name="Savchenko A."/>
            <person name="Shiryaev A."/>
            <person name="Soop K."/>
            <person name="Spirin V."/>
            <person name="Szebenyi C."/>
            <person name="Tomsovsky M."/>
            <person name="Tulloss R.E."/>
            <person name="Uehling J."/>
            <person name="Grigoriev I.V."/>
            <person name="Vagvolgyi C."/>
            <person name="Papp T."/>
            <person name="Martin F.M."/>
            <person name="Miettinen O."/>
            <person name="Hibbett D.S."/>
            <person name="Nagy L.G."/>
        </authorList>
    </citation>
    <scope>NUCLEOTIDE SEQUENCE [LARGE SCALE GENOMIC DNA]</scope>
    <source>
        <strain evidence="3 4">HHB13444</strain>
    </source>
</reference>
<evidence type="ECO:0000313" key="3">
    <source>
        <dbReference type="EMBL" id="TFK87593.1"/>
    </source>
</evidence>
<dbReference type="AlphaFoldDB" id="A0A5C3PNM5"/>
<dbReference type="EMBL" id="ML211146">
    <property type="protein sequence ID" value="TFK87593.1"/>
    <property type="molecule type" value="Genomic_DNA"/>
</dbReference>
<dbReference type="PROSITE" id="PS50097">
    <property type="entry name" value="BTB"/>
    <property type="match status" value="1"/>
</dbReference>
<dbReference type="CDD" id="cd18186">
    <property type="entry name" value="BTB_POZ_ZBTB_KLHL-like"/>
    <property type="match status" value="1"/>
</dbReference>
<proteinExistence type="predicted"/>
<dbReference type="Gene3D" id="3.30.710.10">
    <property type="entry name" value="Potassium Channel Kv1.1, Chain A"/>
    <property type="match status" value="1"/>
</dbReference>
<dbReference type="InParanoid" id="A0A5C3PNM5"/>
<dbReference type="InterPro" id="IPR000210">
    <property type="entry name" value="BTB/POZ_dom"/>
</dbReference>
<organism evidence="3 4">
    <name type="scientific">Polyporus arcularius HHB13444</name>
    <dbReference type="NCBI Taxonomy" id="1314778"/>
    <lineage>
        <taxon>Eukaryota</taxon>
        <taxon>Fungi</taxon>
        <taxon>Dikarya</taxon>
        <taxon>Basidiomycota</taxon>
        <taxon>Agaricomycotina</taxon>
        <taxon>Agaricomycetes</taxon>
        <taxon>Polyporales</taxon>
        <taxon>Polyporaceae</taxon>
        <taxon>Polyporus</taxon>
    </lineage>
</organism>
<dbReference type="Pfam" id="PF00651">
    <property type="entry name" value="BTB"/>
    <property type="match status" value="1"/>
</dbReference>
<sequence length="340" mass="38061">MAQSSAKRPRTEESNGDNADLQRDGSFWFEDGNIVVVAQQTGFRVHKGVLSRHSDTFSGLFTVPQPSEGAEQIDGCPVVRISDSAHDFDHLLRVLYDGLKFFSEPGNRLSFDCLSALARLGHKYELPQVLSASVDRLKAVFTTDFAVWKQHKFLRPLCTPTYELPIILYPKNCVEAISLFRTLGHPEMLPIAFYLCVAAVPLSMLLRGVQRADGTLETLAVDDLERFLMARDRLTKEGNRYAYALHGLELSPSCRNAPRCMAYFAARRNKVVSKNFEGWTVGNVLHIMLRASLESALTSGALCADCVDAILARQLQIQQDMWLKLPEICNLDVEEWPVAP</sequence>
<dbReference type="InterPro" id="IPR011333">
    <property type="entry name" value="SKP1/BTB/POZ_sf"/>
</dbReference>
<evidence type="ECO:0000256" key="1">
    <source>
        <dbReference type="SAM" id="MobiDB-lite"/>
    </source>
</evidence>
<protein>
    <recommendedName>
        <fullName evidence="2">BTB domain-containing protein</fullName>
    </recommendedName>
</protein>
<evidence type="ECO:0000313" key="4">
    <source>
        <dbReference type="Proteomes" id="UP000308197"/>
    </source>
</evidence>